<evidence type="ECO:0000313" key="3">
    <source>
        <dbReference type="EMBL" id="SVA42486.1"/>
    </source>
</evidence>
<protein>
    <recommendedName>
        <fullName evidence="2">Alanine racemase N-terminal domain-containing protein</fullName>
    </recommendedName>
</protein>
<reference evidence="3" key="1">
    <citation type="submission" date="2018-05" db="EMBL/GenBank/DDBJ databases">
        <authorList>
            <person name="Lanie J.A."/>
            <person name="Ng W.-L."/>
            <person name="Kazmierczak K.M."/>
            <person name="Andrzejewski T.M."/>
            <person name="Davidsen T.M."/>
            <person name="Wayne K.J."/>
            <person name="Tettelin H."/>
            <person name="Glass J.I."/>
            <person name="Rusch D."/>
            <person name="Podicherti R."/>
            <person name="Tsui H.-C.T."/>
            <person name="Winkler M.E."/>
        </authorList>
    </citation>
    <scope>NUCLEOTIDE SEQUENCE</scope>
</reference>
<dbReference type="PANTHER" id="PTHR10146:SF14">
    <property type="entry name" value="PYRIDOXAL PHOSPHATE HOMEOSTASIS PROTEIN"/>
    <property type="match status" value="1"/>
</dbReference>
<dbReference type="PIRSF" id="PIRSF004848">
    <property type="entry name" value="YBL036c_PLPDEIII"/>
    <property type="match status" value="1"/>
</dbReference>
<dbReference type="InterPro" id="IPR029066">
    <property type="entry name" value="PLP-binding_barrel"/>
</dbReference>
<dbReference type="InterPro" id="IPR001608">
    <property type="entry name" value="Ala_racemase_N"/>
</dbReference>
<dbReference type="Pfam" id="PF01168">
    <property type="entry name" value="Ala_racemase_N"/>
    <property type="match status" value="1"/>
</dbReference>
<dbReference type="GO" id="GO:0030170">
    <property type="term" value="F:pyridoxal phosphate binding"/>
    <property type="evidence" value="ECO:0007669"/>
    <property type="project" value="InterPro"/>
</dbReference>
<dbReference type="AlphaFoldDB" id="A0A381VQ66"/>
<gene>
    <name evidence="3" type="ORF">METZ01_LOCUS95340</name>
</gene>
<dbReference type="EMBL" id="UINC01009474">
    <property type="protein sequence ID" value="SVA42486.1"/>
    <property type="molecule type" value="Genomic_DNA"/>
</dbReference>
<dbReference type="NCBIfam" id="TIGR00044">
    <property type="entry name" value="YggS family pyridoxal phosphate-dependent enzyme"/>
    <property type="match status" value="1"/>
</dbReference>
<accession>A0A381VQ66</accession>
<evidence type="ECO:0000259" key="2">
    <source>
        <dbReference type="Pfam" id="PF01168"/>
    </source>
</evidence>
<organism evidence="3">
    <name type="scientific">marine metagenome</name>
    <dbReference type="NCBI Taxonomy" id="408172"/>
    <lineage>
        <taxon>unclassified sequences</taxon>
        <taxon>metagenomes</taxon>
        <taxon>ecological metagenomes</taxon>
    </lineage>
</organism>
<dbReference type="CDD" id="cd00635">
    <property type="entry name" value="PLPDE_III_YBL036c_like"/>
    <property type="match status" value="1"/>
</dbReference>
<name>A0A381VQ66_9ZZZZ</name>
<dbReference type="HAMAP" id="MF_02087">
    <property type="entry name" value="PLP_homeostasis"/>
    <property type="match status" value="1"/>
</dbReference>
<evidence type="ECO:0000256" key="1">
    <source>
        <dbReference type="ARBA" id="ARBA00022898"/>
    </source>
</evidence>
<feature type="domain" description="Alanine racemase N-terminal" evidence="2">
    <location>
        <begin position="4"/>
        <end position="209"/>
    </location>
</feature>
<dbReference type="Gene3D" id="3.20.20.10">
    <property type="entry name" value="Alanine racemase"/>
    <property type="match status" value="1"/>
</dbReference>
<proteinExistence type="inferred from homology"/>
<dbReference type="FunFam" id="3.20.20.10:FF:000018">
    <property type="entry name" value="Pyridoxal phosphate homeostasis protein"/>
    <property type="match status" value="1"/>
</dbReference>
<dbReference type="PANTHER" id="PTHR10146">
    <property type="entry name" value="PROLINE SYNTHETASE CO-TRANSCRIBED BACTERIAL HOMOLOG PROTEIN"/>
    <property type="match status" value="1"/>
</dbReference>
<dbReference type="InterPro" id="IPR011078">
    <property type="entry name" value="PyrdxlP_homeostasis"/>
</dbReference>
<dbReference type="SUPFAM" id="SSF51419">
    <property type="entry name" value="PLP-binding barrel"/>
    <property type="match status" value="1"/>
</dbReference>
<sequence>MSLIQENIKKSNPNNSKIPKIICVSKTFSIDKLNPLIKHGHHHFGENKVQEAIIKWSNLKKTNSNLKLHMVGRLQTNKAKKALGLFDFIHSLDSMKLADILKKHEQALNKKLSYFIQINIGNENQKSGILPKDAKSFARYCTEEINLNVIGLMVIPPNDDKTTEYFEKVSNLNSDLGFKELSMGMSADYLEAVKFNSTFLRIGSAILGERSPTK</sequence>
<keyword evidence="1" id="KW-0663">Pyridoxal phosphate</keyword>